<dbReference type="NCBIfam" id="TIGR01909">
    <property type="entry name" value="C_GCAxxG_C_C"/>
    <property type="match status" value="1"/>
</dbReference>
<evidence type="ECO:0000313" key="1">
    <source>
        <dbReference type="EMBL" id="MST55923.1"/>
    </source>
</evidence>
<dbReference type="Proteomes" id="UP000473699">
    <property type="component" value="Unassembled WGS sequence"/>
</dbReference>
<organism evidence="1 2">
    <name type="scientific">Pyramidobacter porci</name>
    <dbReference type="NCBI Taxonomy" id="2605789"/>
    <lineage>
        <taxon>Bacteria</taxon>
        <taxon>Thermotogati</taxon>
        <taxon>Synergistota</taxon>
        <taxon>Synergistia</taxon>
        <taxon>Synergistales</taxon>
        <taxon>Dethiosulfovibrionaceae</taxon>
        <taxon>Pyramidobacter</taxon>
    </lineage>
</organism>
<dbReference type="RefSeq" id="WP_154529006.1">
    <property type="nucleotide sequence ID" value="NZ_VUNH01000007.1"/>
</dbReference>
<dbReference type="SUPFAM" id="SSF48695">
    <property type="entry name" value="Multiheme cytochromes"/>
    <property type="match status" value="1"/>
</dbReference>
<name>A0A6L5YCV4_9BACT</name>
<sequence length="178" mass="19208">MAKYSVEQVSPKAVQKHAEDLYKNGFFCCEAVMSAIRSDFNVDVPEEVIALSSGMAIGAGRSGCMCGALNGGIMALSLFFGRTTQDGPKDPKVNYCMKLTHELHDWFRDANAKHANCCRVLTGGFEMAEGEHKAQCIAFTGLCAGKVAEILCRELNIKNVDDGPIEGLKAPYLPPAKS</sequence>
<dbReference type="AlphaFoldDB" id="A0A6L5YCV4"/>
<reference evidence="1 2" key="1">
    <citation type="submission" date="2019-08" db="EMBL/GenBank/DDBJ databases">
        <title>In-depth cultivation of the pig gut microbiome towards novel bacterial diversity and tailored functional studies.</title>
        <authorList>
            <person name="Wylensek D."/>
            <person name="Hitch T.C.A."/>
            <person name="Clavel T."/>
        </authorList>
    </citation>
    <scope>NUCLEOTIDE SEQUENCE [LARGE SCALE GENOMIC DNA]</scope>
    <source>
        <strain evidence="1 2">SM-530-WT-4B</strain>
    </source>
</reference>
<comment type="caution">
    <text evidence="1">The sequence shown here is derived from an EMBL/GenBank/DDBJ whole genome shotgun (WGS) entry which is preliminary data.</text>
</comment>
<dbReference type="EMBL" id="VUNH01000007">
    <property type="protein sequence ID" value="MST55923.1"/>
    <property type="molecule type" value="Genomic_DNA"/>
</dbReference>
<proteinExistence type="predicted"/>
<gene>
    <name evidence="1" type="ORF">FYJ74_07760</name>
</gene>
<protein>
    <submittedName>
        <fullName evidence="1">C_GCAxxG_C_C family protein</fullName>
    </submittedName>
</protein>
<dbReference type="InterPro" id="IPR036280">
    <property type="entry name" value="Multihaem_cyt_sf"/>
</dbReference>
<dbReference type="InterPro" id="IPR010181">
    <property type="entry name" value="CGCAxxGCC_motif"/>
</dbReference>
<keyword evidence="2" id="KW-1185">Reference proteome</keyword>
<dbReference type="Pfam" id="PF09719">
    <property type="entry name" value="C_GCAxxG_C_C"/>
    <property type="match status" value="1"/>
</dbReference>
<evidence type="ECO:0000313" key="2">
    <source>
        <dbReference type="Proteomes" id="UP000473699"/>
    </source>
</evidence>
<accession>A0A6L5YCV4</accession>